<dbReference type="InterPro" id="IPR010285">
    <property type="entry name" value="DNA_helicase_pif1-like_DEAD"/>
</dbReference>
<dbReference type="Proteomes" id="UP000649617">
    <property type="component" value="Unassembled WGS sequence"/>
</dbReference>
<dbReference type="Pfam" id="PF05970">
    <property type="entry name" value="PIF1"/>
    <property type="match status" value="1"/>
</dbReference>
<dbReference type="GO" id="GO:0006310">
    <property type="term" value="P:DNA recombination"/>
    <property type="evidence" value="ECO:0007669"/>
    <property type="project" value="UniProtKB-KW"/>
</dbReference>
<dbReference type="SUPFAM" id="SSF52540">
    <property type="entry name" value="P-loop containing nucleoside triphosphate hydrolases"/>
    <property type="match status" value="1"/>
</dbReference>
<dbReference type="GO" id="GO:0016787">
    <property type="term" value="F:hydrolase activity"/>
    <property type="evidence" value="ECO:0007669"/>
    <property type="project" value="UniProtKB-KW"/>
</dbReference>
<evidence type="ECO:0000313" key="3">
    <source>
        <dbReference type="EMBL" id="CAE7529680.1"/>
    </source>
</evidence>
<dbReference type="InterPro" id="IPR051055">
    <property type="entry name" value="PIF1_helicase"/>
</dbReference>
<dbReference type="EC" id="5.6.2.3" evidence="1"/>
<comment type="similarity">
    <text evidence="1">Belongs to the helicase family.</text>
</comment>
<keyword evidence="1" id="KW-0378">Hydrolase</keyword>
<comment type="catalytic activity">
    <reaction evidence="1">
        <text>ATP + H2O = ADP + phosphate + H(+)</text>
        <dbReference type="Rhea" id="RHEA:13065"/>
        <dbReference type="ChEBI" id="CHEBI:15377"/>
        <dbReference type="ChEBI" id="CHEBI:15378"/>
        <dbReference type="ChEBI" id="CHEBI:30616"/>
        <dbReference type="ChEBI" id="CHEBI:43474"/>
        <dbReference type="ChEBI" id="CHEBI:456216"/>
        <dbReference type="EC" id="5.6.2.3"/>
    </reaction>
</comment>
<reference evidence="3" key="1">
    <citation type="submission" date="2021-02" db="EMBL/GenBank/DDBJ databases">
        <authorList>
            <person name="Dougan E. K."/>
            <person name="Rhodes N."/>
            <person name="Thang M."/>
            <person name="Chan C."/>
        </authorList>
    </citation>
    <scope>NUCLEOTIDE SEQUENCE</scope>
</reference>
<dbReference type="GO" id="GO:0000723">
    <property type="term" value="P:telomere maintenance"/>
    <property type="evidence" value="ECO:0007669"/>
    <property type="project" value="InterPro"/>
</dbReference>
<keyword evidence="1" id="KW-0347">Helicase</keyword>
<evidence type="ECO:0000256" key="1">
    <source>
        <dbReference type="RuleBase" id="RU363044"/>
    </source>
</evidence>
<feature type="non-terminal residue" evidence="3">
    <location>
        <position position="440"/>
    </location>
</feature>
<dbReference type="InterPro" id="IPR027417">
    <property type="entry name" value="P-loop_NTPase"/>
</dbReference>
<keyword evidence="1" id="KW-0234">DNA repair</keyword>
<dbReference type="EMBL" id="CAJNIZ010031304">
    <property type="protein sequence ID" value="CAE7529680.1"/>
    <property type="molecule type" value="Genomic_DNA"/>
</dbReference>
<dbReference type="OrthoDB" id="416437at2759"/>
<gene>
    <name evidence="3" type="primary">PIF6</name>
    <name evidence="3" type="ORF">SPIL2461_LOCUS13943</name>
</gene>
<proteinExistence type="inferred from homology"/>
<evidence type="ECO:0000259" key="2">
    <source>
        <dbReference type="Pfam" id="PF05970"/>
    </source>
</evidence>
<comment type="caution">
    <text evidence="3">The sequence shown here is derived from an EMBL/GenBank/DDBJ whole genome shotgun (WGS) entry which is preliminary data.</text>
</comment>
<keyword evidence="4" id="KW-1185">Reference proteome</keyword>
<organism evidence="3 4">
    <name type="scientific">Symbiodinium pilosum</name>
    <name type="common">Dinoflagellate</name>
    <dbReference type="NCBI Taxonomy" id="2952"/>
    <lineage>
        <taxon>Eukaryota</taxon>
        <taxon>Sar</taxon>
        <taxon>Alveolata</taxon>
        <taxon>Dinophyceae</taxon>
        <taxon>Suessiales</taxon>
        <taxon>Symbiodiniaceae</taxon>
        <taxon>Symbiodinium</taxon>
    </lineage>
</organism>
<evidence type="ECO:0000313" key="4">
    <source>
        <dbReference type="Proteomes" id="UP000649617"/>
    </source>
</evidence>
<dbReference type="AlphaFoldDB" id="A0A812TMN9"/>
<dbReference type="GO" id="GO:0006281">
    <property type="term" value="P:DNA repair"/>
    <property type="evidence" value="ECO:0007669"/>
    <property type="project" value="UniProtKB-KW"/>
</dbReference>
<keyword evidence="1" id="KW-0547">Nucleotide-binding</keyword>
<name>A0A812TMN9_SYMPI</name>
<keyword evidence="1" id="KW-0227">DNA damage</keyword>
<keyword evidence="1" id="KW-0067">ATP-binding</keyword>
<accession>A0A812TMN9</accession>
<comment type="cofactor">
    <cofactor evidence="1">
        <name>Mg(2+)</name>
        <dbReference type="ChEBI" id="CHEBI:18420"/>
    </cofactor>
</comment>
<keyword evidence="1" id="KW-0233">DNA recombination</keyword>
<dbReference type="PANTHER" id="PTHR47642">
    <property type="entry name" value="ATP-DEPENDENT DNA HELICASE"/>
    <property type="match status" value="1"/>
</dbReference>
<dbReference type="Gene3D" id="3.40.50.300">
    <property type="entry name" value="P-loop containing nucleotide triphosphate hydrolases"/>
    <property type="match status" value="1"/>
</dbReference>
<protein>
    <recommendedName>
        <fullName evidence="1">ATP-dependent DNA helicase</fullName>
        <ecNumber evidence="1">5.6.2.3</ecNumber>
    </recommendedName>
</protein>
<sequence length="440" mass="49489">MVSVLFVDEISFISSFMLDRLDQHLRLARDMPRVPFGGAHVIFSGDLYQLPPPGGLPIFASALWLMFQLCELEGNQRAAKDPEWAQLLARIRVGKWTVEDIFQLQDMVLKKAKKKDNKQPAPKAVYLYPTRRAVAEQNSVYLEEHISRTGVRLYRSPALDTSVKTGAPLSPEVDTGEIDRIWVSFERNAGAKWRAENETTFVAITRRSATYLDMAATLHEGVHARLDATCKEEGQAYVALSRCPQQALCTLEYFTPKSLRFNSTAEWALTKLKAQQADRDGSQLWKQLFEPPESKEFYEARLAEMGTPNWTDGVECSRTPGAEQNGAAGAQPEPPFFERQEAARCGIHALNNVLGFHCVGVEDMTHAAETFLFENPDLGDNVQDHLAPEGDYSIEVMSMVLRTKAMAEFGQLRWQMDIQRVMTSQDLRGCIGAVQNLNNR</sequence>
<feature type="domain" description="DNA helicase Pif1-like DEAD-box helicase" evidence="2">
    <location>
        <begin position="3"/>
        <end position="80"/>
    </location>
</feature>
<dbReference type="GO" id="GO:0005524">
    <property type="term" value="F:ATP binding"/>
    <property type="evidence" value="ECO:0007669"/>
    <property type="project" value="UniProtKB-KW"/>
</dbReference>
<dbReference type="GO" id="GO:0043139">
    <property type="term" value="F:5'-3' DNA helicase activity"/>
    <property type="evidence" value="ECO:0007669"/>
    <property type="project" value="UniProtKB-EC"/>
</dbReference>